<evidence type="ECO:0000313" key="8">
    <source>
        <dbReference type="Proteomes" id="UP001501600"/>
    </source>
</evidence>
<evidence type="ECO:0000256" key="5">
    <source>
        <dbReference type="SAM" id="Phobius"/>
    </source>
</evidence>
<evidence type="ECO:0000256" key="2">
    <source>
        <dbReference type="ARBA" id="ARBA00022692"/>
    </source>
</evidence>
<dbReference type="Pfam" id="PF04932">
    <property type="entry name" value="Wzy_C"/>
    <property type="match status" value="1"/>
</dbReference>
<keyword evidence="4 5" id="KW-0472">Membrane</keyword>
<accession>A0ABP9SAU2</accession>
<feature type="transmembrane region" description="Helical" evidence="5">
    <location>
        <begin position="53"/>
        <end position="71"/>
    </location>
</feature>
<organism evidence="7 8">
    <name type="scientific">Ferrimonas gelatinilytica</name>
    <dbReference type="NCBI Taxonomy" id="1255257"/>
    <lineage>
        <taxon>Bacteria</taxon>
        <taxon>Pseudomonadati</taxon>
        <taxon>Pseudomonadota</taxon>
        <taxon>Gammaproteobacteria</taxon>
        <taxon>Alteromonadales</taxon>
        <taxon>Ferrimonadaceae</taxon>
        <taxon>Ferrimonas</taxon>
    </lineage>
</organism>
<evidence type="ECO:0000256" key="3">
    <source>
        <dbReference type="ARBA" id="ARBA00022989"/>
    </source>
</evidence>
<feature type="transmembrane region" description="Helical" evidence="5">
    <location>
        <begin position="222"/>
        <end position="241"/>
    </location>
</feature>
<feature type="transmembrane region" description="Helical" evidence="5">
    <location>
        <begin position="169"/>
        <end position="191"/>
    </location>
</feature>
<keyword evidence="3 5" id="KW-1133">Transmembrane helix</keyword>
<gene>
    <name evidence="7" type="ORF">GCM10025772_24790</name>
</gene>
<evidence type="ECO:0000256" key="4">
    <source>
        <dbReference type="ARBA" id="ARBA00023136"/>
    </source>
</evidence>
<dbReference type="Proteomes" id="UP001501600">
    <property type="component" value="Unassembled WGS sequence"/>
</dbReference>
<keyword evidence="8" id="KW-1185">Reference proteome</keyword>
<evidence type="ECO:0000256" key="1">
    <source>
        <dbReference type="ARBA" id="ARBA00004141"/>
    </source>
</evidence>
<feature type="transmembrane region" description="Helical" evidence="5">
    <location>
        <begin position="335"/>
        <end position="352"/>
    </location>
</feature>
<evidence type="ECO:0000259" key="6">
    <source>
        <dbReference type="Pfam" id="PF04932"/>
    </source>
</evidence>
<reference evidence="8" key="1">
    <citation type="journal article" date="2019" name="Int. J. Syst. Evol. Microbiol.">
        <title>The Global Catalogue of Microorganisms (GCM) 10K type strain sequencing project: providing services to taxonomists for standard genome sequencing and annotation.</title>
        <authorList>
            <consortium name="The Broad Institute Genomics Platform"/>
            <consortium name="The Broad Institute Genome Sequencing Center for Infectious Disease"/>
            <person name="Wu L."/>
            <person name="Ma J."/>
        </authorList>
    </citation>
    <scope>NUCLEOTIDE SEQUENCE [LARGE SCALE GENOMIC DNA]</scope>
    <source>
        <strain evidence="8">JCM 18720</strain>
    </source>
</reference>
<evidence type="ECO:0000313" key="7">
    <source>
        <dbReference type="EMBL" id="GAA5193588.1"/>
    </source>
</evidence>
<proteinExistence type="predicted"/>
<feature type="transmembrane region" description="Helical" evidence="5">
    <location>
        <begin position="358"/>
        <end position="376"/>
    </location>
</feature>
<feature type="domain" description="O-antigen ligase-related" evidence="6">
    <location>
        <begin position="181"/>
        <end position="323"/>
    </location>
</feature>
<sequence>MLALGWIALAFRLPWHWLFRDNPLLKVLLALGLWGFVLSLFQSAAVLDAAMVWLRWFLQPAMIFLFSILCCRIVGPRWVAGVFIGVILVSAAVAVLQGLEFGFAWGLTQTLENIQGLQRQAVMLAQRAAGEGFDDSFRARGISYSPIHLGYQAALVVAMIYLAKMHKPVLLPVANIIVWAVGVLLLCALVFSGTRSSLFGVILLLPLHMLCFSRYRVASITVVTLGILLAPALFFWASSVLDLRVLSISDSSFAARFPLALLGLKLFVDNPFGYGWLISANSLADGYWHDLYRIKNADAVVYLGIHNHLVSFLFTYGVPGALLGLWCLRECYRRYGLVLLVALAPYGFHALFHNDGIFLGGNYIWVLLGWVHYHYLTRPKAEARSQSTSQLSQFTALESEEKAPFAN</sequence>
<dbReference type="EMBL" id="BAABLF010000025">
    <property type="protein sequence ID" value="GAA5193588.1"/>
    <property type="molecule type" value="Genomic_DNA"/>
</dbReference>
<protein>
    <recommendedName>
        <fullName evidence="6">O-antigen ligase-related domain-containing protein</fullName>
    </recommendedName>
</protein>
<feature type="transmembrane region" description="Helical" evidence="5">
    <location>
        <begin position="197"/>
        <end position="215"/>
    </location>
</feature>
<feature type="transmembrane region" description="Helical" evidence="5">
    <location>
        <begin position="27"/>
        <end position="47"/>
    </location>
</feature>
<name>A0ABP9SAU2_9GAMM</name>
<feature type="transmembrane region" description="Helical" evidence="5">
    <location>
        <begin position="78"/>
        <end position="99"/>
    </location>
</feature>
<feature type="transmembrane region" description="Helical" evidence="5">
    <location>
        <begin position="309"/>
        <end position="328"/>
    </location>
</feature>
<keyword evidence="2 5" id="KW-0812">Transmembrane</keyword>
<feature type="transmembrane region" description="Helical" evidence="5">
    <location>
        <begin position="142"/>
        <end position="162"/>
    </location>
</feature>
<comment type="subcellular location">
    <subcellularLocation>
        <location evidence="1">Membrane</location>
        <topology evidence="1">Multi-pass membrane protein</topology>
    </subcellularLocation>
</comment>
<dbReference type="InterPro" id="IPR007016">
    <property type="entry name" value="O-antigen_ligase-rel_domated"/>
</dbReference>
<comment type="caution">
    <text evidence="7">The sequence shown here is derived from an EMBL/GenBank/DDBJ whole genome shotgun (WGS) entry which is preliminary data.</text>
</comment>